<dbReference type="SMART" id="SM00066">
    <property type="entry name" value="GAL4"/>
    <property type="match status" value="1"/>
</dbReference>
<dbReference type="InterPro" id="IPR013700">
    <property type="entry name" value="AflR"/>
</dbReference>
<dbReference type="Pfam" id="PF08493">
    <property type="entry name" value="AflR"/>
    <property type="match status" value="1"/>
</dbReference>
<evidence type="ECO:0000256" key="1">
    <source>
        <dbReference type="ARBA" id="ARBA00022723"/>
    </source>
</evidence>
<dbReference type="Pfam" id="PF00172">
    <property type="entry name" value="Zn_clus"/>
    <property type="match status" value="1"/>
</dbReference>
<keyword evidence="2" id="KW-0805">Transcription regulation</keyword>
<dbReference type="InterPro" id="IPR050675">
    <property type="entry name" value="OAF3"/>
</dbReference>
<dbReference type="GO" id="GO:0008270">
    <property type="term" value="F:zinc ion binding"/>
    <property type="evidence" value="ECO:0007669"/>
    <property type="project" value="InterPro"/>
</dbReference>
<dbReference type="SUPFAM" id="SSF57701">
    <property type="entry name" value="Zn2/Cys6 DNA-binding domain"/>
    <property type="match status" value="1"/>
</dbReference>
<dbReference type="PROSITE" id="PS00463">
    <property type="entry name" value="ZN2_CY6_FUNGAL_1"/>
    <property type="match status" value="1"/>
</dbReference>
<feature type="domain" description="Zn(2)-C6 fungal-type" evidence="7">
    <location>
        <begin position="28"/>
        <end position="58"/>
    </location>
</feature>
<feature type="region of interest" description="Disordered" evidence="6">
    <location>
        <begin position="71"/>
        <end position="104"/>
    </location>
</feature>
<protein>
    <recommendedName>
        <fullName evidence="7">Zn(2)-C6 fungal-type domain-containing protein</fullName>
    </recommendedName>
</protein>
<dbReference type="GO" id="GO:0000981">
    <property type="term" value="F:DNA-binding transcription factor activity, RNA polymerase II-specific"/>
    <property type="evidence" value="ECO:0007669"/>
    <property type="project" value="InterPro"/>
</dbReference>
<sequence>MSAQSTSTSTTSGNALMATSKPLKLKASCDFCSLTKVKCDQKHPQCLRCIKSGVVCHYSETRRIGKARQLYAASHRHDHSKDPSSQGVWRQQSLSSSSTPQQNPTILAEMVPSRSQSKNQALHDHCRSSEQPMTLNLFDNFFTQTVVPNKSAEPMEGRVTQAMTIPHSTDHDREVGRFLSPESPYNLLQQLDDPKDMAMDDMEYIQEMEQNDDQVWLSALPDGPMLSSTGHAEDCMKRVFVTLQMFHVARASCTWSSRPASIPVRTLDTALKNNRAAMNTVREVLDCPCARSMKVALFLVMITHQVMESYRAILSQQSNPSSPQQSVPDTDIFLCDIPLTIGGYLLDNEMRSKVISQVIRSEIDKMGALLTTFTRYAEGMSKQPDEAVLRTYIRGLQETRDDMFQSLEQQRIEPSRDS</sequence>
<dbReference type="GO" id="GO:0045122">
    <property type="term" value="P:aflatoxin biosynthetic process"/>
    <property type="evidence" value="ECO:0007669"/>
    <property type="project" value="InterPro"/>
</dbReference>
<feature type="compositionally biased region" description="Low complexity" evidence="6">
    <location>
        <begin position="91"/>
        <end position="102"/>
    </location>
</feature>
<dbReference type="EMBL" id="LJBN01000119">
    <property type="protein sequence ID" value="OOQ88362.1"/>
    <property type="molecule type" value="Genomic_DNA"/>
</dbReference>
<evidence type="ECO:0000313" key="9">
    <source>
        <dbReference type="Proteomes" id="UP000190744"/>
    </source>
</evidence>
<dbReference type="PROSITE" id="PS50048">
    <property type="entry name" value="ZN2_CY6_FUNGAL_2"/>
    <property type="match status" value="1"/>
</dbReference>
<accession>A0A1S9RS76</accession>
<dbReference type="PRINTS" id="PR00755">
    <property type="entry name" value="AFLATOXINBRP"/>
</dbReference>
<dbReference type="AlphaFoldDB" id="A0A1S9RS76"/>
<evidence type="ECO:0000313" key="8">
    <source>
        <dbReference type="EMBL" id="OOQ88362.1"/>
    </source>
</evidence>
<dbReference type="Gene3D" id="4.10.240.10">
    <property type="entry name" value="Zn(2)-C6 fungal-type DNA-binding domain"/>
    <property type="match status" value="1"/>
</dbReference>
<keyword evidence="1" id="KW-0479">Metal-binding</keyword>
<organism evidence="8 9">
    <name type="scientific">Penicillium brasilianum</name>
    <dbReference type="NCBI Taxonomy" id="104259"/>
    <lineage>
        <taxon>Eukaryota</taxon>
        <taxon>Fungi</taxon>
        <taxon>Dikarya</taxon>
        <taxon>Ascomycota</taxon>
        <taxon>Pezizomycotina</taxon>
        <taxon>Eurotiomycetes</taxon>
        <taxon>Eurotiomycetidae</taxon>
        <taxon>Eurotiales</taxon>
        <taxon>Aspergillaceae</taxon>
        <taxon>Penicillium</taxon>
    </lineage>
</organism>
<dbReference type="PANTHER" id="PTHR31069:SF31">
    <property type="entry name" value="MONODICTYPHENONE CLUSTER TRANSCRIPTION FACTOR-RELATED"/>
    <property type="match status" value="1"/>
</dbReference>
<reference evidence="9" key="1">
    <citation type="submission" date="2015-09" db="EMBL/GenBank/DDBJ databases">
        <authorList>
            <person name="Fill T.P."/>
            <person name="Baretta J.F."/>
            <person name="de Almeida L.G."/>
            <person name="Rocha M."/>
            <person name="de Souza D.H."/>
            <person name="Malavazi I."/>
            <person name="Cerdeira L.T."/>
            <person name="Hong H."/>
            <person name="Samborskyy M."/>
            <person name="de Vasconcelos A.T."/>
            <person name="Leadlay P."/>
            <person name="Rodrigues-Filho E."/>
        </authorList>
    </citation>
    <scope>NUCLEOTIDE SEQUENCE [LARGE SCALE GENOMIC DNA]</scope>
    <source>
        <strain evidence="9">LaBioMMi 136</strain>
    </source>
</reference>
<dbReference type="Proteomes" id="UP000190744">
    <property type="component" value="Unassembled WGS sequence"/>
</dbReference>
<dbReference type="PANTHER" id="PTHR31069">
    <property type="entry name" value="OLEATE-ACTIVATED TRANSCRIPTION FACTOR 1-RELATED"/>
    <property type="match status" value="1"/>
</dbReference>
<dbReference type="InterPro" id="IPR036864">
    <property type="entry name" value="Zn2-C6_fun-type_DNA-bd_sf"/>
</dbReference>
<evidence type="ECO:0000256" key="5">
    <source>
        <dbReference type="ARBA" id="ARBA00023242"/>
    </source>
</evidence>
<dbReference type="GO" id="GO:0005634">
    <property type="term" value="C:nucleus"/>
    <property type="evidence" value="ECO:0007669"/>
    <property type="project" value="InterPro"/>
</dbReference>
<evidence type="ECO:0000256" key="4">
    <source>
        <dbReference type="ARBA" id="ARBA00023163"/>
    </source>
</evidence>
<evidence type="ECO:0000256" key="3">
    <source>
        <dbReference type="ARBA" id="ARBA00023125"/>
    </source>
</evidence>
<keyword evidence="5" id="KW-0539">Nucleus</keyword>
<dbReference type="CDD" id="cd00067">
    <property type="entry name" value="GAL4"/>
    <property type="match status" value="1"/>
</dbReference>
<evidence type="ECO:0000259" key="7">
    <source>
        <dbReference type="PROSITE" id="PS50048"/>
    </source>
</evidence>
<comment type="caution">
    <text evidence="8">The sequence shown here is derived from an EMBL/GenBank/DDBJ whole genome shotgun (WGS) entry which is preliminary data.</text>
</comment>
<dbReference type="GO" id="GO:0003677">
    <property type="term" value="F:DNA binding"/>
    <property type="evidence" value="ECO:0007669"/>
    <property type="project" value="UniProtKB-KW"/>
</dbReference>
<evidence type="ECO:0000256" key="2">
    <source>
        <dbReference type="ARBA" id="ARBA00023015"/>
    </source>
</evidence>
<proteinExistence type="predicted"/>
<evidence type="ECO:0000256" key="6">
    <source>
        <dbReference type="SAM" id="MobiDB-lite"/>
    </source>
</evidence>
<name>A0A1S9RS76_PENBI</name>
<dbReference type="InterPro" id="IPR001138">
    <property type="entry name" value="Zn2Cys6_DnaBD"/>
</dbReference>
<keyword evidence="4" id="KW-0804">Transcription</keyword>
<gene>
    <name evidence="8" type="ORF">PEBR_13615</name>
</gene>
<keyword evidence="3" id="KW-0238">DNA-binding</keyword>